<dbReference type="InterPro" id="IPR036623">
    <property type="entry name" value="Hemimethylated_DNA-bd_sf"/>
</dbReference>
<feature type="region of interest" description="Disordered" evidence="1">
    <location>
        <begin position="362"/>
        <end position="381"/>
    </location>
</feature>
<proteinExistence type="predicted"/>
<keyword evidence="4" id="KW-1185">Reference proteome</keyword>
<feature type="domain" description="Hemimethylated DNA-binding" evidence="2">
    <location>
        <begin position="249"/>
        <end position="353"/>
    </location>
</feature>
<evidence type="ECO:0000313" key="3">
    <source>
        <dbReference type="EMBL" id="KAK1419899.1"/>
    </source>
</evidence>
<dbReference type="Pfam" id="PF02151">
    <property type="entry name" value="UVR"/>
    <property type="match status" value="1"/>
</dbReference>
<dbReference type="SUPFAM" id="SSF141255">
    <property type="entry name" value="YccV-like"/>
    <property type="match status" value="1"/>
</dbReference>
<dbReference type="PANTHER" id="PTHR48439:SF1">
    <property type="entry name" value="HEMIMETHYLATED DNA-BINDING DOMAIN-CONTAINING PROTEIN"/>
    <property type="match status" value="1"/>
</dbReference>
<accession>A0AAD8NST9</accession>
<evidence type="ECO:0000256" key="1">
    <source>
        <dbReference type="SAM" id="MobiDB-lite"/>
    </source>
</evidence>
<reference evidence="3" key="1">
    <citation type="journal article" date="2023" name="bioRxiv">
        <title>Improved chromosome-level genome assembly for marigold (Tagetes erecta).</title>
        <authorList>
            <person name="Jiang F."/>
            <person name="Yuan L."/>
            <person name="Wang S."/>
            <person name="Wang H."/>
            <person name="Xu D."/>
            <person name="Wang A."/>
            <person name="Fan W."/>
        </authorList>
    </citation>
    <scope>NUCLEOTIDE SEQUENCE</scope>
    <source>
        <strain evidence="3">WSJ</strain>
        <tissue evidence="3">Leaf</tissue>
    </source>
</reference>
<gene>
    <name evidence="3" type="ORF">QVD17_29329</name>
</gene>
<dbReference type="Proteomes" id="UP001229421">
    <property type="component" value="Unassembled WGS sequence"/>
</dbReference>
<sequence length="381" mass="43827">MAGFNYFKSFNLLHPLQFQSPRSNSYTYGRVKQSCFKDYKSCRCWYRRMSVTTITASTNSSVCGSANASRRRLRLKRSHGHLIFGTEKRFFSHHCVQNHSFSDTSGQRDTKVEAGWFFRERGDQGSDASSERSESANEDILIFFYQLDLATRVQYALNLEEYDIAKQLRNKLNEVEVEVKKQLESKRGLSSKSEAQDKSISLLRLRADLQSAIENENYSLAAEIRDQISTLEADSLAASVKAQAFEKAQFEFRLGQKVRHKKFGYRAVVCGMDPVCCETSSWMENAHVDQLTRGPDQPYYQVLVDVREDPNLLVAYVPEENLLAPEEPDKARFDHPYASFLFYGMDSAGDFIPVKQLREKYNRPRHEVPYDPQDERSGDDA</sequence>
<dbReference type="Pfam" id="PF08755">
    <property type="entry name" value="YccV-like"/>
    <property type="match status" value="1"/>
</dbReference>
<dbReference type="GO" id="GO:0003677">
    <property type="term" value="F:DNA binding"/>
    <property type="evidence" value="ECO:0007669"/>
    <property type="project" value="InterPro"/>
</dbReference>
<evidence type="ECO:0000313" key="4">
    <source>
        <dbReference type="Proteomes" id="UP001229421"/>
    </source>
</evidence>
<dbReference type="Gene3D" id="2.30.30.390">
    <property type="entry name" value="Hemimethylated DNA-binding domain"/>
    <property type="match status" value="1"/>
</dbReference>
<dbReference type="InterPro" id="IPR053189">
    <property type="entry name" value="Clp_protease_adapter_ClpF"/>
</dbReference>
<dbReference type="SMART" id="SM00992">
    <property type="entry name" value="YccV-like"/>
    <property type="match status" value="1"/>
</dbReference>
<dbReference type="InterPro" id="IPR011722">
    <property type="entry name" value="Hemimethylated_DNA-bd_dom"/>
</dbReference>
<organism evidence="3 4">
    <name type="scientific">Tagetes erecta</name>
    <name type="common">African marigold</name>
    <dbReference type="NCBI Taxonomy" id="13708"/>
    <lineage>
        <taxon>Eukaryota</taxon>
        <taxon>Viridiplantae</taxon>
        <taxon>Streptophyta</taxon>
        <taxon>Embryophyta</taxon>
        <taxon>Tracheophyta</taxon>
        <taxon>Spermatophyta</taxon>
        <taxon>Magnoliopsida</taxon>
        <taxon>eudicotyledons</taxon>
        <taxon>Gunneridae</taxon>
        <taxon>Pentapetalae</taxon>
        <taxon>asterids</taxon>
        <taxon>campanulids</taxon>
        <taxon>Asterales</taxon>
        <taxon>Asteraceae</taxon>
        <taxon>Asteroideae</taxon>
        <taxon>Heliantheae alliance</taxon>
        <taxon>Tageteae</taxon>
        <taxon>Tagetes</taxon>
    </lineage>
</organism>
<dbReference type="AlphaFoldDB" id="A0AAD8NST9"/>
<evidence type="ECO:0000259" key="2">
    <source>
        <dbReference type="SMART" id="SM00992"/>
    </source>
</evidence>
<dbReference type="EMBL" id="JAUHHV010000007">
    <property type="protein sequence ID" value="KAK1419899.1"/>
    <property type="molecule type" value="Genomic_DNA"/>
</dbReference>
<dbReference type="PANTHER" id="PTHR48439">
    <property type="entry name" value="HEMIMETHYLATED DNA-BINDING DOMAIN-CONTAINING PROTEIN"/>
    <property type="match status" value="1"/>
</dbReference>
<dbReference type="NCBIfam" id="TIGR02097">
    <property type="entry name" value="yccV"/>
    <property type="match status" value="1"/>
</dbReference>
<protein>
    <recommendedName>
        <fullName evidence="2">Hemimethylated DNA-binding domain-containing protein</fullName>
    </recommendedName>
</protein>
<comment type="caution">
    <text evidence="3">The sequence shown here is derived from an EMBL/GenBank/DDBJ whole genome shotgun (WGS) entry which is preliminary data.</text>
</comment>
<dbReference type="InterPro" id="IPR001943">
    <property type="entry name" value="UVR_dom"/>
</dbReference>
<name>A0AAD8NST9_TARER</name>